<keyword evidence="3 6" id="KW-0812">Transmembrane</keyword>
<keyword evidence="5 6" id="KW-0472">Membrane</keyword>
<feature type="transmembrane region" description="Helical" evidence="6">
    <location>
        <begin position="40"/>
        <end position="63"/>
    </location>
</feature>
<keyword evidence="4 6" id="KW-1133">Transmembrane helix</keyword>
<evidence type="ECO:0000259" key="7">
    <source>
        <dbReference type="Pfam" id="PF01292"/>
    </source>
</evidence>
<dbReference type="PANTHER" id="PTHR30485:SF2">
    <property type="entry name" value="BLL0597 PROTEIN"/>
    <property type="match status" value="1"/>
</dbReference>
<dbReference type="EMBL" id="FTOH01000002">
    <property type="protein sequence ID" value="SIS49551.1"/>
    <property type="molecule type" value="Genomic_DNA"/>
</dbReference>
<dbReference type="SUPFAM" id="SSF81342">
    <property type="entry name" value="Transmembrane di-heme cytochromes"/>
    <property type="match status" value="1"/>
</dbReference>
<dbReference type="RefSeq" id="WP_175607855.1">
    <property type="nucleotide sequence ID" value="NZ_FTOH01000002.1"/>
</dbReference>
<accession>A0A1N7JJV9</accession>
<keyword evidence="9" id="KW-1185">Reference proteome</keyword>
<evidence type="ECO:0000256" key="1">
    <source>
        <dbReference type="ARBA" id="ARBA00004651"/>
    </source>
</evidence>
<comment type="subcellular location">
    <subcellularLocation>
        <location evidence="1">Cell membrane</location>
        <topology evidence="1">Multi-pass membrane protein</topology>
    </subcellularLocation>
</comment>
<feature type="transmembrane region" description="Helical" evidence="6">
    <location>
        <begin position="7"/>
        <end position="28"/>
    </location>
</feature>
<proteinExistence type="predicted"/>
<dbReference type="STRING" id="484498.SAMN05421686_10264"/>
<dbReference type="Gene3D" id="1.20.950.20">
    <property type="entry name" value="Transmembrane di-heme cytochromes, Chain C"/>
    <property type="match status" value="1"/>
</dbReference>
<evidence type="ECO:0000256" key="6">
    <source>
        <dbReference type="SAM" id="Phobius"/>
    </source>
</evidence>
<evidence type="ECO:0000256" key="4">
    <source>
        <dbReference type="ARBA" id="ARBA00022989"/>
    </source>
</evidence>
<dbReference type="GO" id="GO:0009055">
    <property type="term" value="F:electron transfer activity"/>
    <property type="evidence" value="ECO:0007669"/>
    <property type="project" value="InterPro"/>
</dbReference>
<dbReference type="InterPro" id="IPR051542">
    <property type="entry name" value="Hydrogenase_cytochrome"/>
</dbReference>
<dbReference type="GO" id="GO:0005886">
    <property type="term" value="C:plasma membrane"/>
    <property type="evidence" value="ECO:0007669"/>
    <property type="project" value="UniProtKB-SubCell"/>
</dbReference>
<organism evidence="8 9">
    <name type="scientific">Thalassolituus maritimus</name>
    <dbReference type="NCBI Taxonomy" id="484498"/>
    <lineage>
        <taxon>Bacteria</taxon>
        <taxon>Pseudomonadati</taxon>
        <taxon>Pseudomonadota</taxon>
        <taxon>Gammaproteobacteria</taxon>
        <taxon>Oceanospirillales</taxon>
        <taxon>Oceanospirillaceae</taxon>
        <taxon>Thalassolituus</taxon>
    </lineage>
</organism>
<evidence type="ECO:0000256" key="2">
    <source>
        <dbReference type="ARBA" id="ARBA00022475"/>
    </source>
</evidence>
<sequence>MSEKTYVWDIFIRIFHWGLTVCLAGAWLSVEQGWMDWHQTFGLAALGLIIFRVLWGVAGPAYARFSHFIRSPKATLVYARDLLSGRESHYLSHNPLGALAVLGLLGLVGFQVISGLFATDDILFEGPLFAWVSYDTSLLLTELHEISFNILLGIVVLHILAVLFHQFVKKEGLIQGMVSGSKRSGQYADGPVNKKARAPLWAGLLSVALAAGAVALLLSL</sequence>
<protein>
    <submittedName>
        <fullName evidence="8">Cytochrome b</fullName>
    </submittedName>
</protein>
<dbReference type="InterPro" id="IPR011577">
    <property type="entry name" value="Cyt_b561_bac/Ni-Hgenase"/>
</dbReference>
<dbReference type="InterPro" id="IPR016174">
    <property type="entry name" value="Di-haem_cyt_TM"/>
</dbReference>
<reference evidence="9" key="1">
    <citation type="submission" date="2017-01" db="EMBL/GenBank/DDBJ databases">
        <authorList>
            <person name="Varghese N."/>
            <person name="Submissions S."/>
        </authorList>
    </citation>
    <scope>NUCLEOTIDE SEQUENCE [LARGE SCALE GENOMIC DNA]</scope>
    <source>
        <strain evidence="9">DSM 24913</strain>
    </source>
</reference>
<dbReference type="GO" id="GO:0022904">
    <property type="term" value="P:respiratory electron transport chain"/>
    <property type="evidence" value="ECO:0007669"/>
    <property type="project" value="InterPro"/>
</dbReference>
<feature type="transmembrane region" description="Helical" evidence="6">
    <location>
        <begin position="146"/>
        <end position="168"/>
    </location>
</feature>
<dbReference type="PANTHER" id="PTHR30485">
    <property type="entry name" value="NI/FE-HYDROGENASE 1 B-TYPE CYTOCHROME SUBUNIT"/>
    <property type="match status" value="1"/>
</dbReference>
<evidence type="ECO:0000256" key="5">
    <source>
        <dbReference type="ARBA" id="ARBA00023136"/>
    </source>
</evidence>
<keyword evidence="2" id="KW-1003">Cell membrane</keyword>
<dbReference type="GO" id="GO:0020037">
    <property type="term" value="F:heme binding"/>
    <property type="evidence" value="ECO:0007669"/>
    <property type="project" value="TreeGrafter"/>
</dbReference>
<name>A0A1N7JJV9_9GAMM</name>
<dbReference type="Pfam" id="PF01292">
    <property type="entry name" value="Ni_hydr_CYTB"/>
    <property type="match status" value="1"/>
</dbReference>
<gene>
    <name evidence="8" type="ORF">SAMN05421686_10264</name>
</gene>
<dbReference type="Proteomes" id="UP000185639">
    <property type="component" value="Unassembled WGS sequence"/>
</dbReference>
<feature type="transmembrane region" description="Helical" evidence="6">
    <location>
        <begin position="96"/>
        <end position="118"/>
    </location>
</feature>
<evidence type="ECO:0000313" key="8">
    <source>
        <dbReference type="EMBL" id="SIS49551.1"/>
    </source>
</evidence>
<evidence type="ECO:0000313" key="9">
    <source>
        <dbReference type="Proteomes" id="UP000185639"/>
    </source>
</evidence>
<evidence type="ECO:0000256" key="3">
    <source>
        <dbReference type="ARBA" id="ARBA00022692"/>
    </source>
</evidence>
<feature type="domain" description="Cytochrome b561 bacterial/Ni-hydrogenase" evidence="7">
    <location>
        <begin position="7"/>
        <end position="180"/>
    </location>
</feature>
<feature type="transmembrane region" description="Helical" evidence="6">
    <location>
        <begin position="200"/>
        <end position="218"/>
    </location>
</feature>
<dbReference type="AlphaFoldDB" id="A0A1N7JJV9"/>